<dbReference type="Pfam" id="PF00549">
    <property type="entry name" value="Ligase_CoA"/>
    <property type="match status" value="1"/>
</dbReference>
<dbReference type="InterPro" id="IPR016102">
    <property type="entry name" value="Succinyl-CoA_synth-like"/>
</dbReference>
<evidence type="ECO:0000313" key="9">
    <source>
        <dbReference type="Proteomes" id="UP001526426"/>
    </source>
</evidence>
<dbReference type="InterPro" id="IPR013650">
    <property type="entry name" value="ATP-grasp_succ-CoA_synth-type"/>
</dbReference>
<dbReference type="PANTHER" id="PTHR11815:SF10">
    <property type="entry name" value="SUCCINATE--COA LIGASE [GDP-FORMING] SUBUNIT BETA, MITOCHONDRIAL"/>
    <property type="match status" value="1"/>
</dbReference>
<dbReference type="PANTHER" id="PTHR11815">
    <property type="entry name" value="SUCCINYL-COA SYNTHETASE BETA CHAIN"/>
    <property type="match status" value="1"/>
</dbReference>
<dbReference type="RefSeq" id="WP_265265342.1">
    <property type="nucleotide sequence ID" value="NZ_JAIHOM010000073.1"/>
</dbReference>
<sequence length="443" mass="48681">MDLLEYQAKELFREVGIPVLPSQTIADSRAIKQLQIPYPVVLKSQVRAGGRGKAGGIRFVENTIDAIAAAQMILNLPIAGEYPQLLLAEARYDAEQELYLAVILDYQRKRPVLLGSAQGGVNIDVLLEQMQQVVIEDEFSPFYARRLVYLMGVQGHLIPVITDIVGKMYELFVRRDLNGIEINPLGIRDSGEVMALDGKVTMNDHALARHLDLMAVVGAAIPLATTQEELEDNRADNGDSEEGTEGLDFEAADPLDWYNREGNIGILCNGRGLAALTWDLLTQAGGKPRTGYLVGGEHQGKILKTLPLEQQLNQGLERLSAMEEIEVIFLHLVCGLGGVERVAEAIANVLQAPVNPPQRLIISEDRLERPTANTLRILRQNQLEQTSRPTAPSNPRRSIPLVIRLLGEPPSAIQEALSSLSVHWSQSLDEAIEQTVILAQVAI</sequence>
<evidence type="ECO:0000256" key="5">
    <source>
        <dbReference type="PROSITE-ProRule" id="PRU00409"/>
    </source>
</evidence>
<dbReference type="PIRSF" id="PIRSF001554">
    <property type="entry name" value="SucCS_beta"/>
    <property type="match status" value="1"/>
</dbReference>
<protein>
    <recommendedName>
        <fullName evidence="7">ATP-grasp domain-containing protein</fullName>
    </recommendedName>
</protein>
<dbReference type="Gene3D" id="3.40.50.261">
    <property type="entry name" value="Succinyl-CoA synthetase domains"/>
    <property type="match status" value="1"/>
</dbReference>
<accession>A0ABT3L7J6</accession>
<comment type="caution">
    <text evidence="8">The sequence shown here is derived from an EMBL/GenBank/DDBJ whole genome shotgun (WGS) entry which is preliminary data.</text>
</comment>
<organism evidence="8 9">
    <name type="scientific">Spirulina subsalsa FACHB-351</name>
    <dbReference type="NCBI Taxonomy" id="234711"/>
    <lineage>
        <taxon>Bacteria</taxon>
        <taxon>Bacillati</taxon>
        <taxon>Cyanobacteriota</taxon>
        <taxon>Cyanophyceae</taxon>
        <taxon>Spirulinales</taxon>
        <taxon>Spirulinaceae</taxon>
        <taxon>Spirulina</taxon>
    </lineage>
</organism>
<dbReference type="SUPFAM" id="SSF52210">
    <property type="entry name" value="Succinyl-CoA synthetase domains"/>
    <property type="match status" value="1"/>
</dbReference>
<dbReference type="Pfam" id="PF08442">
    <property type="entry name" value="ATP-grasp_2"/>
    <property type="match status" value="1"/>
</dbReference>
<keyword evidence="9" id="KW-1185">Reference proteome</keyword>
<gene>
    <name evidence="8" type="ORF">K4A83_14560</name>
</gene>
<evidence type="ECO:0000256" key="1">
    <source>
        <dbReference type="ARBA" id="ARBA00022598"/>
    </source>
</evidence>
<dbReference type="Proteomes" id="UP001526426">
    <property type="component" value="Unassembled WGS sequence"/>
</dbReference>
<keyword evidence="1" id="KW-0436">Ligase</keyword>
<evidence type="ECO:0000256" key="4">
    <source>
        <dbReference type="ARBA" id="ARBA00022842"/>
    </source>
</evidence>
<keyword evidence="2" id="KW-0479">Metal-binding</keyword>
<dbReference type="Gene3D" id="3.30.1490.20">
    <property type="entry name" value="ATP-grasp fold, A domain"/>
    <property type="match status" value="1"/>
</dbReference>
<keyword evidence="4" id="KW-0460">Magnesium</keyword>
<feature type="region of interest" description="Disordered" evidence="6">
    <location>
        <begin position="227"/>
        <end position="246"/>
    </location>
</feature>
<evidence type="ECO:0000259" key="7">
    <source>
        <dbReference type="PROSITE" id="PS50975"/>
    </source>
</evidence>
<dbReference type="PROSITE" id="PS50975">
    <property type="entry name" value="ATP_GRASP"/>
    <property type="match status" value="1"/>
</dbReference>
<dbReference type="InterPro" id="IPR005809">
    <property type="entry name" value="Succ_CoA_ligase-like_bsu"/>
</dbReference>
<evidence type="ECO:0000256" key="2">
    <source>
        <dbReference type="ARBA" id="ARBA00022723"/>
    </source>
</evidence>
<dbReference type="InterPro" id="IPR011761">
    <property type="entry name" value="ATP-grasp"/>
</dbReference>
<feature type="domain" description="ATP-grasp" evidence="7">
    <location>
        <begin position="9"/>
        <end position="222"/>
    </location>
</feature>
<keyword evidence="3 5" id="KW-0547">Nucleotide-binding</keyword>
<evidence type="ECO:0000256" key="3">
    <source>
        <dbReference type="ARBA" id="ARBA00022741"/>
    </source>
</evidence>
<name>A0ABT3L7J6_9CYAN</name>
<evidence type="ECO:0000313" key="8">
    <source>
        <dbReference type="EMBL" id="MCW6037486.1"/>
    </source>
</evidence>
<keyword evidence="5" id="KW-0067">ATP-binding</keyword>
<dbReference type="SUPFAM" id="SSF56059">
    <property type="entry name" value="Glutathione synthetase ATP-binding domain-like"/>
    <property type="match status" value="1"/>
</dbReference>
<dbReference type="EMBL" id="JAIHOM010000073">
    <property type="protein sequence ID" value="MCW6037486.1"/>
    <property type="molecule type" value="Genomic_DNA"/>
</dbReference>
<dbReference type="Gene3D" id="3.30.470.20">
    <property type="entry name" value="ATP-grasp fold, B domain"/>
    <property type="match status" value="1"/>
</dbReference>
<proteinExistence type="predicted"/>
<reference evidence="8 9" key="1">
    <citation type="submission" date="2021-08" db="EMBL/GenBank/DDBJ databases">
        <title>Draft genome sequence of Spirulina subsalsa with high tolerance to salinity and hype-accumulation of phycocyanin.</title>
        <authorList>
            <person name="Pei H."/>
            <person name="Jiang L."/>
        </authorList>
    </citation>
    <scope>NUCLEOTIDE SEQUENCE [LARGE SCALE GENOMIC DNA]</scope>
    <source>
        <strain evidence="8 9">FACHB-351</strain>
    </source>
</reference>
<dbReference type="InterPro" id="IPR013815">
    <property type="entry name" value="ATP_grasp_subdomain_1"/>
</dbReference>
<dbReference type="InterPro" id="IPR005811">
    <property type="entry name" value="SUCC_ACL_C"/>
</dbReference>
<evidence type="ECO:0000256" key="6">
    <source>
        <dbReference type="SAM" id="MobiDB-lite"/>
    </source>
</evidence>